<reference evidence="3" key="1">
    <citation type="submission" date="2017-03" db="EMBL/GenBank/DDBJ databases">
        <title>Genomes of endolithic fungi from Antarctica.</title>
        <authorList>
            <person name="Coleine C."/>
            <person name="Masonjones S."/>
            <person name="Stajich J.E."/>
        </authorList>
    </citation>
    <scope>NUCLEOTIDE SEQUENCE [LARGE SCALE GENOMIC DNA]</scope>
    <source>
        <strain evidence="3">CCFEE 5527</strain>
    </source>
</reference>
<dbReference type="Proteomes" id="UP000192596">
    <property type="component" value="Unassembled WGS sequence"/>
</dbReference>
<feature type="compositionally biased region" description="Acidic residues" evidence="1">
    <location>
        <begin position="345"/>
        <end position="357"/>
    </location>
</feature>
<name>A0A1V8SH60_9PEZI</name>
<keyword evidence="3" id="KW-1185">Reference proteome</keyword>
<evidence type="ECO:0000313" key="3">
    <source>
        <dbReference type="Proteomes" id="UP000192596"/>
    </source>
</evidence>
<dbReference type="EMBL" id="NAJO01000047">
    <property type="protein sequence ID" value="OQN98310.1"/>
    <property type="molecule type" value="Genomic_DNA"/>
</dbReference>
<comment type="caution">
    <text evidence="2">The sequence shown here is derived from an EMBL/GenBank/DDBJ whole genome shotgun (WGS) entry which is preliminary data.</text>
</comment>
<dbReference type="AlphaFoldDB" id="A0A1V8SH60"/>
<accession>A0A1V8SH60</accession>
<organism evidence="2 3">
    <name type="scientific">Cryoendolithus antarcticus</name>
    <dbReference type="NCBI Taxonomy" id="1507870"/>
    <lineage>
        <taxon>Eukaryota</taxon>
        <taxon>Fungi</taxon>
        <taxon>Dikarya</taxon>
        <taxon>Ascomycota</taxon>
        <taxon>Pezizomycotina</taxon>
        <taxon>Dothideomycetes</taxon>
        <taxon>Dothideomycetidae</taxon>
        <taxon>Cladosporiales</taxon>
        <taxon>Cladosporiaceae</taxon>
        <taxon>Cryoendolithus</taxon>
    </lineage>
</organism>
<protein>
    <submittedName>
        <fullName evidence="2">Uncharacterized protein</fullName>
    </submittedName>
</protein>
<evidence type="ECO:0000313" key="2">
    <source>
        <dbReference type="EMBL" id="OQN98310.1"/>
    </source>
</evidence>
<sequence length="370" mass="41406">MEASITSRDSVVYFDRLSSELRVLIYANVRAEDSTLYLHAQPVLGSDPSSAVPFTAHLSPSPGLCGVNKEYRSEYLDHVVGHFLKQQETVTVEAQVVDLDFTHIAALLAHTRIQHQVRINLTFTKHFVRTALDSVPLRIFLDSKTQLPLFAANVFAWRICQVGDCTKTLDPVDGLKDILTLNTALNDMDWADRFQLPPDLNAPIYATSAFNKPLYVQNNPESCGTLDELDDPSSLWWTFRHVENKHQPCESGPAIEMMTPGMQKYLQEWHEVLMENCEGHDLPVTAPLNFPAFPSTINGVHAARHGGAVYGARSGSEDQDVHVSEWDLQQSADRMEHELQKYGAEVEESADPDDVKEDESSVCVKAETDE</sequence>
<dbReference type="InParanoid" id="A0A1V8SH60"/>
<feature type="region of interest" description="Disordered" evidence="1">
    <location>
        <begin position="327"/>
        <end position="370"/>
    </location>
</feature>
<gene>
    <name evidence="2" type="ORF">B0A48_15589</name>
</gene>
<proteinExistence type="predicted"/>
<evidence type="ECO:0000256" key="1">
    <source>
        <dbReference type="SAM" id="MobiDB-lite"/>
    </source>
</evidence>